<dbReference type="OMA" id="CTFWDGG"/>
<dbReference type="RefSeq" id="XP_680959.1">
    <property type="nucleotide sequence ID" value="XM_675867.2"/>
</dbReference>
<evidence type="ECO:0000313" key="2">
    <source>
        <dbReference type="EMBL" id="CBF79911.1"/>
    </source>
</evidence>
<dbReference type="InParanoid" id="Q5AVJ0"/>
<reference evidence="3" key="2">
    <citation type="journal article" date="2009" name="Fungal Genet. Biol.">
        <title>The 2008 update of the Aspergillus nidulans genome annotation: a community effort.</title>
        <authorList>
            <person name="Wortman J.R."/>
            <person name="Gilsenan J.M."/>
            <person name="Joardar V."/>
            <person name="Deegan J."/>
            <person name="Clutterbuck J."/>
            <person name="Andersen M.R."/>
            <person name="Archer D."/>
            <person name="Bencina M."/>
            <person name="Braus G."/>
            <person name="Coutinho P."/>
            <person name="von Dohren H."/>
            <person name="Doonan J."/>
            <person name="Driessen A.J."/>
            <person name="Durek P."/>
            <person name="Espeso E."/>
            <person name="Fekete E."/>
            <person name="Flipphi M."/>
            <person name="Estrada C.G."/>
            <person name="Geysens S."/>
            <person name="Goldman G."/>
            <person name="de Groot P.W."/>
            <person name="Hansen K."/>
            <person name="Harris S.D."/>
            <person name="Heinekamp T."/>
            <person name="Helmstaedt K."/>
            <person name="Henrissat B."/>
            <person name="Hofmann G."/>
            <person name="Homan T."/>
            <person name="Horio T."/>
            <person name="Horiuchi H."/>
            <person name="James S."/>
            <person name="Jones M."/>
            <person name="Karaffa L."/>
            <person name="Karanyi Z."/>
            <person name="Kato M."/>
            <person name="Keller N."/>
            <person name="Kelly D.E."/>
            <person name="Kiel J.A."/>
            <person name="Kim J.M."/>
            <person name="van der Klei I.J."/>
            <person name="Klis F.M."/>
            <person name="Kovalchuk A."/>
            <person name="Krasevec N."/>
            <person name="Kubicek C.P."/>
            <person name="Liu B."/>
            <person name="Maccabe A."/>
            <person name="Meyer V."/>
            <person name="Mirabito P."/>
            <person name="Miskei M."/>
            <person name="Mos M."/>
            <person name="Mullins J."/>
            <person name="Nelson D.R."/>
            <person name="Nielsen J."/>
            <person name="Oakley B.R."/>
            <person name="Osmani S.A."/>
            <person name="Pakula T."/>
            <person name="Paszewski A."/>
            <person name="Paulsen I."/>
            <person name="Pilsyk S."/>
            <person name="Pocsi I."/>
            <person name="Punt P.J."/>
            <person name="Ram A.F."/>
            <person name="Ren Q."/>
            <person name="Robellet X."/>
            <person name="Robson G."/>
            <person name="Seiboth B."/>
            <person name="van Solingen P."/>
            <person name="Specht T."/>
            <person name="Sun J."/>
            <person name="Taheri-Talesh N."/>
            <person name="Takeshita N."/>
            <person name="Ussery D."/>
            <person name="vanKuyk P.A."/>
            <person name="Visser H."/>
            <person name="van de Vondervoort P.J."/>
            <person name="de Vries R.P."/>
            <person name="Walton J."/>
            <person name="Xiang X."/>
            <person name="Xiong Y."/>
            <person name="Zeng A.P."/>
            <person name="Brandt B.W."/>
            <person name="Cornell M.J."/>
            <person name="van den Hondel C.A."/>
            <person name="Visser J."/>
            <person name="Oliver S.G."/>
            <person name="Turner G."/>
        </authorList>
    </citation>
    <scope>GENOME REANNOTATION</scope>
    <source>
        <strain evidence="3">FGSC A4 / ATCC 38163 / CBS 112.46 / NRRL 194 / M139</strain>
    </source>
</reference>
<feature type="chain" id="PRO_5010164932" evidence="1">
    <location>
        <begin position="31"/>
        <end position="269"/>
    </location>
</feature>
<keyword evidence="3" id="KW-1185">Reference proteome</keyword>
<dbReference type="AlphaFoldDB" id="Q5AVJ0"/>
<dbReference type="VEuPathDB" id="FungiDB:AN7690"/>
<dbReference type="Proteomes" id="UP000000560">
    <property type="component" value="Chromosome IV"/>
</dbReference>
<sequence length="269" mass="29379">MAILRTPWSIARPYLFLLIIIATLSSPATADLCSFWDTGCVDPLAQTAISFKFPPLFLEPINFYYAFDADARGKGQEPMTKAGFWIGYEAYVNNSAIDINRTSEIAVRVGNLTGTPSGDNNGCDGVWGPDCSMNLKSYLQQTIFTLVTSGKSYEDPLRTVIGSFRDNPPPVANCPPPLFDVQRFPVEEFAVENEDDKTAVIKKTGNSDNTWSTFLIDNMTAAQQAEQVAVGIISRTPMYGTTQPRSQDDIQLEIVCAQAPSSGTSSSDD</sequence>
<dbReference type="KEGG" id="ani:ANIA_07690"/>
<keyword evidence="1" id="KW-0732">Signal</keyword>
<evidence type="ECO:0000256" key="1">
    <source>
        <dbReference type="SAM" id="SignalP"/>
    </source>
</evidence>
<accession>C8VC50</accession>
<name>Q5AVJ0_EMENI</name>
<dbReference type="EMBL" id="BN001304">
    <property type="protein sequence ID" value="CBF79911.1"/>
    <property type="molecule type" value="Genomic_DNA"/>
</dbReference>
<dbReference type="eggNOG" id="ENOG502RN84">
    <property type="taxonomic scope" value="Eukaryota"/>
</dbReference>
<accession>Q5AVJ0</accession>
<protein>
    <submittedName>
        <fullName evidence="2">Uncharacterized protein</fullName>
    </submittedName>
</protein>
<dbReference type="HOGENOM" id="CLU_050739_1_0_1"/>
<dbReference type="GeneID" id="2869611"/>
<proteinExistence type="predicted"/>
<reference evidence="3" key="1">
    <citation type="journal article" date="2005" name="Nature">
        <title>Sequencing of Aspergillus nidulans and comparative analysis with A. fumigatus and A. oryzae.</title>
        <authorList>
            <person name="Galagan J.E."/>
            <person name="Calvo S.E."/>
            <person name="Cuomo C."/>
            <person name="Ma L.J."/>
            <person name="Wortman J.R."/>
            <person name="Batzoglou S."/>
            <person name="Lee S.I."/>
            <person name="Basturkmen M."/>
            <person name="Spevak C.C."/>
            <person name="Clutterbuck J."/>
            <person name="Kapitonov V."/>
            <person name="Jurka J."/>
            <person name="Scazzocchio C."/>
            <person name="Farman M."/>
            <person name="Butler J."/>
            <person name="Purcell S."/>
            <person name="Harris S."/>
            <person name="Braus G.H."/>
            <person name="Draht O."/>
            <person name="Busch S."/>
            <person name="D'Enfert C."/>
            <person name="Bouchier C."/>
            <person name="Goldman G.H."/>
            <person name="Bell-Pedersen D."/>
            <person name="Griffiths-Jones S."/>
            <person name="Doonan J.H."/>
            <person name="Yu J."/>
            <person name="Vienken K."/>
            <person name="Pain A."/>
            <person name="Freitag M."/>
            <person name="Selker E.U."/>
            <person name="Archer D.B."/>
            <person name="Penalva M.A."/>
            <person name="Oakley B.R."/>
            <person name="Momany M."/>
            <person name="Tanaka T."/>
            <person name="Kumagai T."/>
            <person name="Asai K."/>
            <person name="Machida M."/>
            <person name="Nierman W.C."/>
            <person name="Denning D.W."/>
            <person name="Caddick M."/>
            <person name="Hynes M."/>
            <person name="Paoletti M."/>
            <person name="Fischer R."/>
            <person name="Miller B."/>
            <person name="Dyer P."/>
            <person name="Sachs M.S."/>
            <person name="Osmani S.A."/>
            <person name="Birren B.W."/>
        </authorList>
    </citation>
    <scope>NUCLEOTIDE SEQUENCE [LARGE SCALE GENOMIC DNA]</scope>
    <source>
        <strain evidence="3">FGSC A4 / ATCC 38163 / CBS 112.46 / NRRL 194 / M139</strain>
    </source>
</reference>
<dbReference type="OrthoDB" id="4524870at2759"/>
<organism evidence="2 3">
    <name type="scientific">Emericella nidulans (strain FGSC A4 / ATCC 38163 / CBS 112.46 / NRRL 194 / M139)</name>
    <name type="common">Aspergillus nidulans</name>
    <dbReference type="NCBI Taxonomy" id="227321"/>
    <lineage>
        <taxon>Eukaryota</taxon>
        <taxon>Fungi</taxon>
        <taxon>Dikarya</taxon>
        <taxon>Ascomycota</taxon>
        <taxon>Pezizomycotina</taxon>
        <taxon>Eurotiomycetes</taxon>
        <taxon>Eurotiomycetidae</taxon>
        <taxon>Eurotiales</taxon>
        <taxon>Aspergillaceae</taxon>
        <taxon>Aspergillus</taxon>
        <taxon>Aspergillus subgen. Nidulantes</taxon>
    </lineage>
</organism>
<gene>
    <name evidence="2" type="ORF">ANIA_07690</name>
</gene>
<evidence type="ECO:0000313" key="3">
    <source>
        <dbReference type="Proteomes" id="UP000000560"/>
    </source>
</evidence>
<feature type="signal peptide" evidence="1">
    <location>
        <begin position="1"/>
        <end position="30"/>
    </location>
</feature>